<gene>
    <name evidence="1" type="ORF">PTI97_11680</name>
</gene>
<keyword evidence="2" id="KW-1185">Reference proteome</keyword>
<dbReference type="PIRSF" id="PIRSF010372">
    <property type="entry name" value="PaiB"/>
    <property type="match status" value="1"/>
</dbReference>
<dbReference type="RefSeq" id="WP_026825158.1">
    <property type="nucleotide sequence ID" value="NZ_CP118099.1"/>
</dbReference>
<dbReference type="InterPro" id="IPR007396">
    <property type="entry name" value="TR_PAI2-type"/>
</dbReference>
<dbReference type="EMBL" id="CP118099">
    <property type="protein sequence ID" value="WDH75478.1"/>
    <property type="molecule type" value="Genomic_DNA"/>
</dbReference>
<reference evidence="1 2" key="1">
    <citation type="submission" date="2023-02" db="EMBL/GenBank/DDBJ databases">
        <title>A bacterium isolated from plastisphere.</title>
        <authorList>
            <person name="Sun Y."/>
        </authorList>
    </citation>
    <scope>NUCLEOTIDE SEQUENCE [LARGE SCALE GENOMIC DNA]</scope>
    <source>
        <strain evidence="2">a-1</strain>
    </source>
</reference>
<dbReference type="PANTHER" id="PTHR35802:SF1">
    <property type="entry name" value="PROTEASE SYNTHASE AND SPORULATION PROTEIN PAI 2"/>
    <property type="match status" value="1"/>
</dbReference>
<organism evidence="1 2">
    <name type="scientific">Exiguobacterium marinum</name>
    <dbReference type="NCBI Taxonomy" id="273528"/>
    <lineage>
        <taxon>Bacteria</taxon>
        <taxon>Bacillati</taxon>
        <taxon>Bacillota</taxon>
        <taxon>Bacilli</taxon>
        <taxon>Bacillales</taxon>
        <taxon>Bacillales Family XII. Incertae Sedis</taxon>
        <taxon>Exiguobacterium</taxon>
    </lineage>
</organism>
<dbReference type="Pfam" id="PF04299">
    <property type="entry name" value="FMN_bind_2"/>
    <property type="match status" value="1"/>
</dbReference>
<dbReference type="PANTHER" id="PTHR35802">
    <property type="entry name" value="PROTEASE SYNTHASE AND SPORULATION PROTEIN PAI 2"/>
    <property type="match status" value="1"/>
</dbReference>
<evidence type="ECO:0000313" key="2">
    <source>
        <dbReference type="Proteomes" id="UP001213680"/>
    </source>
</evidence>
<dbReference type="SUPFAM" id="SSF50475">
    <property type="entry name" value="FMN-binding split barrel"/>
    <property type="match status" value="1"/>
</dbReference>
<protein>
    <submittedName>
        <fullName evidence="1">FMN-binding negative transcriptional regulator</fullName>
    </submittedName>
</protein>
<sequence length="197" mass="22862">MYIPKQYSVKERAEIYAFLDAHPFGTIVTHDGDKPIATHVPLRFDEVNGQLTTHVSKANPQWRTIEEQTVLVIFQGSDAYVSASWYGHEDVSTWNYQAVHVYGRATILNENELVEELAGLLHEHEGEREHAVRWDTLSEPVKRQMHGVVGFRIEITDMQATFKLSQNRNDMDHERIVSELEKQDEPIADVMRRHREL</sequence>
<dbReference type="InterPro" id="IPR012349">
    <property type="entry name" value="Split_barrel_FMN-bd"/>
</dbReference>
<name>A0ABY7WY83_9BACL</name>
<proteinExistence type="predicted"/>
<dbReference type="Proteomes" id="UP001213680">
    <property type="component" value="Chromosome"/>
</dbReference>
<dbReference type="Gene3D" id="2.30.110.10">
    <property type="entry name" value="Electron Transport, Fmn-binding Protein, Chain A"/>
    <property type="match status" value="1"/>
</dbReference>
<accession>A0ABY7WY83</accession>
<evidence type="ECO:0000313" key="1">
    <source>
        <dbReference type="EMBL" id="WDH75478.1"/>
    </source>
</evidence>